<keyword evidence="3" id="KW-0804">Transcription</keyword>
<dbReference type="InterPro" id="IPR000835">
    <property type="entry name" value="HTH_MarR-typ"/>
</dbReference>
<dbReference type="InterPro" id="IPR023187">
    <property type="entry name" value="Tscrpt_reg_MarR-type_CS"/>
</dbReference>
<dbReference type="SMART" id="SM00347">
    <property type="entry name" value="HTH_MARR"/>
    <property type="match status" value="1"/>
</dbReference>
<feature type="domain" description="HTH marR-type" evidence="4">
    <location>
        <begin position="19"/>
        <end position="149"/>
    </location>
</feature>
<dbReference type="InterPro" id="IPR036388">
    <property type="entry name" value="WH-like_DNA-bd_sf"/>
</dbReference>
<dbReference type="EMBL" id="SDPO01000002">
    <property type="protein sequence ID" value="RXZ48872.1"/>
    <property type="molecule type" value="Genomic_DNA"/>
</dbReference>
<dbReference type="OrthoDB" id="9154853at2"/>
<dbReference type="GO" id="GO:0003700">
    <property type="term" value="F:DNA-binding transcription factor activity"/>
    <property type="evidence" value="ECO:0007669"/>
    <property type="project" value="InterPro"/>
</dbReference>
<dbReference type="GO" id="GO:0006950">
    <property type="term" value="P:response to stress"/>
    <property type="evidence" value="ECO:0007669"/>
    <property type="project" value="TreeGrafter"/>
</dbReference>
<dbReference type="InterPro" id="IPR039422">
    <property type="entry name" value="MarR/SlyA-like"/>
</dbReference>
<sequence length="150" mass="16874">MTIVTEASATVDEAIADVEVQLSVLFSKARLVWKEAAQQVHPDLQPAAYKLLSTIVRLGSANAHVLADMFEMDKSVVSRQVRLLEELGLVETRADERDGRVRVLVATPVAEERMREVRERNQQRLHAVLLDHPEAELRGFAQLLRRIAEA</sequence>
<dbReference type="PANTHER" id="PTHR33164">
    <property type="entry name" value="TRANSCRIPTIONAL REGULATOR, MARR FAMILY"/>
    <property type="match status" value="1"/>
</dbReference>
<protein>
    <submittedName>
        <fullName evidence="5">MarR family transcriptional regulator</fullName>
    </submittedName>
</protein>
<evidence type="ECO:0000256" key="1">
    <source>
        <dbReference type="ARBA" id="ARBA00023015"/>
    </source>
</evidence>
<accession>A0A4Q2JLS1</accession>
<keyword evidence="2" id="KW-0238">DNA-binding</keyword>
<dbReference type="PANTHER" id="PTHR33164:SF57">
    <property type="entry name" value="MARR-FAMILY TRANSCRIPTIONAL REGULATOR"/>
    <property type="match status" value="1"/>
</dbReference>
<dbReference type="AlphaFoldDB" id="A0A4Q2JLS1"/>
<keyword evidence="6" id="KW-1185">Reference proteome</keyword>
<evidence type="ECO:0000313" key="6">
    <source>
        <dbReference type="Proteomes" id="UP000292935"/>
    </source>
</evidence>
<keyword evidence="1" id="KW-0805">Transcription regulation</keyword>
<organism evidence="5 6">
    <name type="scientific">Agromyces fucosus</name>
    <dbReference type="NCBI Taxonomy" id="41985"/>
    <lineage>
        <taxon>Bacteria</taxon>
        <taxon>Bacillati</taxon>
        <taxon>Actinomycetota</taxon>
        <taxon>Actinomycetes</taxon>
        <taxon>Micrococcales</taxon>
        <taxon>Microbacteriaceae</taxon>
        <taxon>Agromyces</taxon>
    </lineage>
</organism>
<name>A0A4Q2JLS1_9MICO</name>
<dbReference type="GO" id="GO:0003677">
    <property type="term" value="F:DNA binding"/>
    <property type="evidence" value="ECO:0007669"/>
    <property type="project" value="UniProtKB-KW"/>
</dbReference>
<comment type="caution">
    <text evidence="5">The sequence shown here is derived from an EMBL/GenBank/DDBJ whole genome shotgun (WGS) entry which is preliminary data.</text>
</comment>
<evidence type="ECO:0000313" key="5">
    <source>
        <dbReference type="EMBL" id="RXZ48872.1"/>
    </source>
</evidence>
<proteinExistence type="predicted"/>
<evidence type="ECO:0000256" key="3">
    <source>
        <dbReference type="ARBA" id="ARBA00023163"/>
    </source>
</evidence>
<dbReference type="Pfam" id="PF12802">
    <property type="entry name" value="MarR_2"/>
    <property type="match status" value="1"/>
</dbReference>
<dbReference type="SUPFAM" id="SSF46785">
    <property type="entry name" value="Winged helix' DNA-binding domain"/>
    <property type="match status" value="1"/>
</dbReference>
<dbReference type="PROSITE" id="PS01117">
    <property type="entry name" value="HTH_MARR_1"/>
    <property type="match status" value="1"/>
</dbReference>
<gene>
    <name evidence="5" type="ORF">ESP57_07800</name>
</gene>
<dbReference type="RefSeq" id="WP_115958704.1">
    <property type="nucleotide sequence ID" value="NZ_SDPO01000002.1"/>
</dbReference>
<dbReference type="PROSITE" id="PS50995">
    <property type="entry name" value="HTH_MARR_2"/>
    <property type="match status" value="1"/>
</dbReference>
<evidence type="ECO:0000259" key="4">
    <source>
        <dbReference type="PROSITE" id="PS50995"/>
    </source>
</evidence>
<dbReference type="Proteomes" id="UP000292935">
    <property type="component" value="Unassembled WGS sequence"/>
</dbReference>
<dbReference type="Gene3D" id="1.10.10.10">
    <property type="entry name" value="Winged helix-like DNA-binding domain superfamily/Winged helix DNA-binding domain"/>
    <property type="match status" value="1"/>
</dbReference>
<dbReference type="InterPro" id="IPR036390">
    <property type="entry name" value="WH_DNA-bd_sf"/>
</dbReference>
<reference evidence="5 6" key="1">
    <citation type="submission" date="2019-01" db="EMBL/GenBank/DDBJ databases">
        <authorList>
            <person name="Li J."/>
        </authorList>
    </citation>
    <scope>NUCLEOTIDE SEQUENCE [LARGE SCALE GENOMIC DNA]</scope>
    <source>
        <strain evidence="5 6">CCUG 35506</strain>
    </source>
</reference>
<evidence type="ECO:0000256" key="2">
    <source>
        <dbReference type="ARBA" id="ARBA00023125"/>
    </source>
</evidence>